<dbReference type="Proteomes" id="UP001152795">
    <property type="component" value="Unassembled WGS sequence"/>
</dbReference>
<gene>
    <name evidence="1" type="ORF">PACLA_8A026651</name>
</gene>
<dbReference type="OrthoDB" id="5986616at2759"/>
<evidence type="ECO:0000313" key="1">
    <source>
        <dbReference type="EMBL" id="CAB3977304.1"/>
    </source>
</evidence>
<evidence type="ECO:0000313" key="2">
    <source>
        <dbReference type="Proteomes" id="UP001152795"/>
    </source>
</evidence>
<dbReference type="AlphaFoldDB" id="A0A7D9HAS2"/>
<protein>
    <submittedName>
        <fullName evidence="1">Uncharacterized protein</fullName>
    </submittedName>
</protein>
<dbReference type="EMBL" id="CACRXK020000041">
    <property type="protein sequence ID" value="CAB3977304.1"/>
    <property type="molecule type" value="Genomic_DNA"/>
</dbReference>
<organism evidence="1 2">
    <name type="scientific">Paramuricea clavata</name>
    <name type="common">Red gorgonian</name>
    <name type="synonym">Violescent sea-whip</name>
    <dbReference type="NCBI Taxonomy" id="317549"/>
    <lineage>
        <taxon>Eukaryota</taxon>
        <taxon>Metazoa</taxon>
        <taxon>Cnidaria</taxon>
        <taxon>Anthozoa</taxon>
        <taxon>Octocorallia</taxon>
        <taxon>Malacalcyonacea</taxon>
        <taxon>Plexauridae</taxon>
        <taxon>Paramuricea</taxon>
    </lineage>
</organism>
<accession>A0A7D9HAS2</accession>
<reference evidence="1" key="1">
    <citation type="submission" date="2020-04" db="EMBL/GenBank/DDBJ databases">
        <authorList>
            <person name="Alioto T."/>
            <person name="Alioto T."/>
            <person name="Gomez Garrido J."/>
        </authorList>
    </citation>
    <scope>NUCLEOTIDE SEQUENCE</scope>
    <source>
        <strain evidence="1">A484AB</strain>
    </source>
</reference>
<proteinExistence type="predicted"/>
<sequence>MASLRSEYDDKNLKKNAFSGRRLRLELDRLDIQKDHISKQFRHEKDQLRKQIAEGEEILKFKNLDPSEIRPPLSSTDMKKLSPRFAHKLSGAQLSMLPPIGAPAHPPDNSKVGQPLPRSDKRRFSLPAPTIALHECIDTERKRSSDSLTIPKLLKRRASANNALLKDSEDITGRINEFFQKLSKSSENVTIECQKSTGEKSSTGTQNSLPSP</sequence>
<name>A0A7D9HAS2_PARCT</name>
<comment type="caution">
    <text evidence="1">The sequence shown here is derived from an EMBL/GenBank/DDBJ whole genome shotgun (WGS) entry which is preliminary data.</text>
</comment>
<keyword evidence="2" id="KW-1185">Reference proteome</keyword>